<dbReference type="AlphaFoldDB" id="A0A9N9HG26"/>
<reference evidence="2" key="1">
    <citation type="submission" date="2021-06" db="EMBL/GenBank/DDBJ databases">
        <authorList>
            <person name="Kallberg Y."/>
            <person name="Tangrot J."/>
            <person name="Rosling A."/>
        </authorList>
    </citation>
    <scope>NUCLEOTIDE SEQUENCE</scope>
    <source>
        <strain evidence="2">87-6 pot B 2015</strain>
    </source>
</reference>
<feature type="signal peptide" evidence="1">
    <location>
        <begin position="1"/>
        <end position="23"/>
    </location>
</feature>
<organism evidence="2 3">
    <name type="scientific">Funneliformis mosseae</name>
    <name type="common">Endomycorrhizal fungus</name>
    <name type="synonym">Glomus mosseae</name>
    <dbReference type="NCBI Taxonomy" id="27381"/>
    <lineage>
        <taxon>Eukaryota</taxon>
        <taxon>Fungi</taxon>
        <taxon>Fungi incertae sedis</taxon>
        <taxon>Mucoromycota</taxon>
        <taxon>Glomeromycotina</taxon>
        <taxon>Glomeromycetes</taxon>
        <taxon>Glomerales</taxon>
        <taxon>Glomeraceae</taxon>
        <taxon>Funneliformis</taxon>
    </lineage>
</organism>
<evidence type="ECO:0000313" key="2">
    <source>
        <dbReference type="EMBL" id="CAG8683124.1"/>
    </source>
</evidence>
<accession>A0A9N9HG26</accession>
<keyword evidence="1" id="KW-0732">Signal</keyword>
<dbReference type="Proteomes" id="UP000789375">
    <property type="component" value="Unassembled WGS sequence"/>
</dbReference>
<evidence type="ECO:0000256" key="1">
    <source>
        <dbReference type="SAM" id="SignalP"/>
    </source>
</evidence>
<name>A0A9N9HG26_FUNMO</name>
<comment type="caution">
    <text evidence="2">The sequence shown here is derived from an EMBL/GenBank/DDBJ whole genome shotgun (WGS) entry which is preliminary data.</text>
</comment>
<protein>
    <submittedName>
        <fullName evidence="2">4006_t:CDS:1</fullName>
    </submittedName>
</protein>
<proteinExistence type="predicted"/>
<gene>
    <name evidence="2" type="ORF">FMOSSE_LOCUS12991</name>
</gene>
<keyword evidence="3" id="KW-1185">Reference proteome</keyword>
<feature type="chain" id="PRO_5040374411" evidence="1">
    <location>
        <begin position="24"/>
        <end position="146"/>
    </location>
</feature>
<sequence>MLFGFILIIAGACFLTFYNTSKPYPCYSICLNSCKTCTHSYCYDFCSGYSNNNYDIALAPGLALTFFGSVLVLFTCPITTRRLVVDTDRLEQDSEQGSEQASEQDQVISSLRLQAQIRELTERLNRIENGQHRETSAHEIIYLGRR</sequence>
<evidence type="ECO:0000313" key="3">
    <source>
        <dbReference type="Proteomes" id="UP000789375"/>
    </source>
</evidence>
<dbReference type="EMBL" id="CAJVPP010006953">
    <property type="protein sequence ID" value="CAG8683124.1"/>
    <property type="molecule type" value="Genomic_DNA"/>
</dbReference>